<name>A0A1W5CST1_9LECA</name>
<feature type="region of interest" description="Disordered" evidence="1">
    <location>
        <begin position="1"/>
        <end position="37"/>
    </location>
</feature>
<dbReference type="Gene3D" id="3.40.50.150">
    <property type="entry name" value="Vaccinia Virus protein VP39"/>
    <property type="match status" value="1"/>
</dbReference>
<sequence>MRKSSRALMAGHRDPIPIDNGWEHDDDDDDESTLGADSHKSLASSITKYRYENGRRYHAYREGHYWQPNDDQMNQLQNISHHLFLLTLNDKLFLAPLKDPKRVIDIGTGTGIWAMDFADQFPNAEVIGTDLSPIQTPTPPINLHFEIDDCCSPWTYEKDSFDFIHVCQMYGSVADWPAFYRESYEHLKPGGWIEQAEINPNCRSATDPFPPDSMWAECGKRATQCGELFGKTMTIEETMTSLIQQAGFVDVVEKRFRWPFGAWAEDKRLKDIGRWQLHHWEEGLEGWTMALMTRCLGWSYEQVKQWNAEMKKTVRDKRWKAYQDVRVVYARKPLS</sequence>
<dbReference type="EMBL" id="FWEW01000160">
    <property type="protein sequence ID" value="SLM33916.1"/>
    <property type="molecule type" value="Genomic_DNA"/>
</dbReference>
<dbReference type="PANTHER" id="PTHR43591">
    <property type="entry name" value="METHYLTRANSFERASE"/>
    <property type="match status" value="1"/>
</dbReference>
<dbReference type="GO" id="GO:0008168">
    <property type="term" value="F:methyltransferase activity"/>
    <property type="evidence" value="ECO:0007669"/>
    <property type="project" value="UniProtKB-KW"/>
</dbReference>
<dbReference type="PANTHER" id="PTHR43591:SF105">
    <property type="entry name" value="METHYLTRANSFERASE DOMAIN-CONTAINING PROTEIN-RELATED"/>
    <property type="match status" value="1"/>
</dbReference>
<proteinExistence type="predicted"/>
<dbReference type="GO" id="GO:0032259">
    <property type="term" value="P:methylation"/>
    <property type="evidence" value="ECO:0007669"/>
    <property type="project" value="UniProtKB-KW"/>
</dbReference>
<reference evidence="3" key="1">
    <citation type="submission" date="2017-03" db="EMBL/GenBank/DDBJ databases">
        <authorList>
            <person name="Sharma R."/>
            <person name="Thines M."/>
        </authorList>
    </citation>
    <scope>NUCLEOTIDE SEQUENCE [LARGE SCALE GENOMIC DNA]</scope>
</reference>
<dbReference type="Pfam" id="PF13489">
    <property type="entry name" value="Methyltransf_23"/>
    <property type="match status" value="1"/>
</dbReference>
<keyword evidence="3" id="KW-1185">Reference proteome</keyword>
<protein>
    <submittedName>
        <fullName evidence="2">S-adenosyl-L-methionine-dependent methyltransferase-like</fullName>
    </submittedName>
</protein>
<evidence type="ECO:0000313" key="2">
    <source>
        <dbReference type="EMBL" id="SLM33916.1"/>
    </source>
</evidence>
<dbReference type="SUPFAM" id="SSF53335">
    <property type="entry name" value="S-adenosyl-L-methionine-dependent methyltransferases"/>
    <property type="match status" value="1"/>
</dbReference>
<dbReference type="Proteomes" id="UP000192927">
    <property type="component" value="Unassembled WGS sequence"/>
</dbReference>
<organism evidence="2 3">
    <name type="scientific">Lasallia pustulata</name>
    <dbReference type="NCBI Taxonomy" id="136370"/>
    <lineage>
        <taxon>Eukaryota</taxon>
        <taxon>Fungi</taxon>
        <taxon>Dikarya</taxon>
        <taxon>Ascomycota</taxon>
        <taxon>Pezizomycotina</taxon>
        <taxon>Lecanoromycetes</taxon>
        <taxon>OSLEUM clade</taxon>
        <taxon>Umbilicariomycetidae</taxon>
        <taxon>Umbilicariales</taxon>
        <taxon>Umbilicariaceae</taxon>
        <taxon>Lasallia</taxon>
    </lineage>
</organism>
<keyword evidence="2" id="KW-0489">Methyltransferase</keyword>
<dbReference type="CDD" id="cd02440">
    <property type="entry name" value="AdoMet_MTases"/>
    <property type="match status" value="1"/>
</dbReference>
<evidence type="ECO:0000256" key="1">
    <source>
        <dbReference type="SAM" id="MobiDB-lite"/>
    </source>
</evidence>
<dbReference type="InterPro" id="IPR029063">
    <property type="entry name" value="SAM-dependent_MTases_sf"/>
</dbReference>
<keyword evidence="2" id="KW-0808">Transferase</keyword>
<evidence type="ECO:0000313" key="3">
    <source>
        <dbReference type="Proteomes" id="UP000192927"/>
    </source>
</evidence>
<accession>A0A1W5CST1</accession>
<dbReference type="AlphaFoldDB" id="A0A1W5CST1"/>